<dbReference type="Proteomes" id="UP001317705">
    <property type="component" value="Chromosome"/>
</dbReference>
<sequence length="429" mass="48453">MSNRRFLLLTLLLTLAGFALRIYHLAEQPASVDDYSVAITAINYLENGQLGPTMWNHPALRNILVYWSMQLFGSGLWGVKGWSILFGTLTVPLLAMVGRRIFHSGPVALIAAFLWMIDPLPIDFSRQAINDIYLAFFPLAAILCAFVFRERRNPWWLVAAGILFGLGLASKWSVLFQLVPTGLLLLTAEWKQRTAGEAGRGGRVLLLVATLLVLPATIYFLTFFPWFGRGYSLAEWPALQHAMYRETKLHTGYHKNIEGDHLAYQWFIRPVTYRDIFFYRGDAGAVRQEPSVEENVAILFVIADPLVWLLVLPATLLAGYRGVRARDEGLCFLTGLFYLSYLPLAITARPIWVNTALVVLPYGLLAVARLLWEGLGRFAVRNRLVVAYLALVTVIAVPQYLMAIGDGLRLPYFRDYLLNKYAHDEELAR</sequence>
<dbReference type="PANTHER" id="PTHR33908:SF11">
    <property type="entry name" value="MEMBRANE PROTEIN"/>
    <property type="match status" value="1"/>
</dbReference>
<dbReference type="PANTHER" id="PTHR33908">
    <property type="entry name" value="MANNOSYLTRANSFERASE YKCB-RELATED"/>
    <property type="match status" value="1"/>
</dbReference>
<feature type="transmembrane region" description="Helical" evidence="8">
    <location>
        <begin position="352"/>
        <end position="372"/>
    </location>
</feature>
<keyword evidence="4" id="KW-0808">Transferase</keyword>
<evidence type="ECO:0000256" key="6">
    <source>
        <dbReference type="ARBA" id="ARBA00022989"/>
    </source>
</evidence>
<evidence type="ECO:0000256" key="5">
    <source>
        <dbReference type="ARBA" id="ARBA00022692"/>
    </source>
</evidence>
<gene>
    <name evidence="10" type="ORF">GURASL_32510</name>
</gene>
<dbReference type="InterPro" id="IPR003342">
    <property type="entry name" value="ArnT-like_N"/>
</dbReference>
<organism evidence="10 11">
    <name type="scientific">Geotalea uraniireducens</name>
    <dbReference type="NCBI Taxonomy" id="351604"/>
    <lineage>
        <taxon>Bacteria</taxon>
        <taxon>Pseudomonadati</taxon>
        <taxon>Thermodesulfobacteriota</taxon>
        <taxon>Desulfuromonadia</taxon>
        <taxon>Geobacterales</taxon>
        <taxon>Geobacteraceae</taxon>
        <taxon>Geotalea</taxon>
    </lineage>
</organism>
<evidence type="ECO:0000256" key="2">
    <source>
        <dbReference type="ARBA" id="ARBA00022475"/>
    </source>
</evidence>
<feature type="transmembrane region" description="Helical" evidence="8">
    <location>
        <begin position="101"/>
        <end position="120"/>
    </location>
</feature>
<keyword evidence="11" id="KW-1185">Reference proteome</keyword>
<evidence type="ECO:0000256" key="3">
    <source>
        <dbReference type="ARBA" id="ARBA00022676"/>
    </source>
</evidence>
<feature type="transmembrane region" description="Helical" evidence="8">
    <location>
        <begin position="329"/>
        <end position="346"/>
    </location>
</feature>
<feature type="domain" description="ArnT-like N-terminal" evidence="9">
    <location>
        <begin position="74"/>
        <end position="225"/>
    </location>
</feature>
<accession>A0ABM8EPD2</accession>
<feature type="transmembrane region" description="Helical" evidence="8">
    <location>
        <begin position="204"/>
        <end position="227"/>
    </location>
</feature>
<evidence type="ECO:0000256" key="7">
    <source>
        <dbReference type="ARBA" id="ARBA00023136"/>
    </source>
</evidence>
<keyword evidence="2" id="KW-1003">Cell membrane</keyword>
<reference evidence="10 11" key="1">
    <citation type="submission" date="2022-12" db="EMBL/GenBank/DDBJ databases">
        <title>Polyphasic characterization of Geotalea uranireducens NIT-SL11 newly isolated from a complex of sewage sludge and microbially reduced graphene oxide.</title>
        <authorList>
            <person name="Xie L."/>
            <person name="Yoshida N."/>
            <person name="Meng L."/>
        </authorList>
    </citation>
    <scope>NUCLEOTIDE SEQUENCE [LARGE SCALE GENOMIC DNA]</scope>
    <source>
        <strain evidence="10 11">NIT-SL11</strain>
    </source>
</reference>
<keyword evidence="6 8" id="KW-1133">Transmembrane helix</keyword>
<proteinExistence type="predicted"/>
<evidence type="ECO:0000259" key="9">
    <source>
        <dbReference type="Pfam" id="PF02366"/>
    </source>
</evidence>
<name>A0ABM8EPD2_9BACT</name>
<keyword evidence="5 8" id="KW-0812">Transmembrane</keyword>
<dbReference type="EMBL" id="AP027151">
    <property type="protein sequence ID" value="BDV44328.1"/>
    <property type="molecule type" value="Genomic_DNA"/>
</dbReference>
<dbReference type="Pfam" id="PF02366">
    <property type="entry name" value="PMT"/>
    <property type="match status" value="1"/>
</dbReference>
<keyword evidence="3" id="KW-0328">Glycosyltransferase</keyword>
<dbReference type="InterPro" id="IPR050297">
    <property type="entry name" value="LipidA_mod_glycosyltrf_83"/>
</dbReference>
<feature type="transmembrane region" description="Helical" evidence="8">
    <location>
        <begin position="132"/>
        <end position="149"/>
    </location>
</feature>
<evidence type="ECO:0000256" key="8">
    <source>
        <dbReference type="SAM" id="Phobius"/>
    </source>
</evidence>
<evidence type="ECO:0000313" key="10">
    <source>
        <dbReference type="EMBL" id="BDV44328.1"/>
    </source>
</evidence>
<protein>
    <recommendedName>
        <fullName evidence="9">ArnT-like N-terminal domain-containing protein</fullName>
    </recommendedName>
</protein>
<keyword evidence="7 8" id="KW-0472">Membrane</keyword>
<evidence type="ECO:0000256" key="4">
    <source>
        <dbReference type="ARBA" id="ARBA00022679"/>
    </source>
</evidence>
<evidence type="ECO:0000256" key="1">
    <source>
        <dbReference type="ARBA" id="ARBA00004651"/>
    </source>
</evidence>
<dbReference type="RefSeq" id="WP_282000434.1">
    <property type="nucleotide sequence ID" value="NZ_AP027151.1"/>
</dbReference>
<evidence type="ECO:0000313" key="11">
    <source>
        <dbReference type="Proteomes" id="UP001317705"/>
    </source>
</evidence>
<feature type="transmembrane region" description="Helical" evidence="8">
    <location>
        <begin position="384"/>
        <end position="404"/>
    </location>
</feature>
<feature type="transmembrane region" description="Helical" evidence="8">
    <location>
        <begin position="155"/>
        <end position="183"/>
    </location>
</feature>
<comment type="subcellular location">
    <subcellularLocation>
        <location evidence="1">Cell membrane</location>
        <topology evidence="1">Multi-pass membrane protein</topology>
    </subcellularLocation>
</comment>